<protein>
    <recommendedName>
        <fullName evidence="2">GIY-YIG domain-containing protein</fullName>
    </recommendedName>
</protein>
<dbReference type="PANTHER" id="PTHR47837">
    <property type="entry name" value="GTP PYROPHOSPHOKINASE YJBM"/>
    <property type="match status" value="1"/>
</dbReference>
<dbReference type="SMART" id="SM00465">
    <property type="entry name" value="GIYc"/>
    <property type="match status" value="1"/>
</dbReference>
<dbReference type="STRING" id="1123323.SAMN05216245_11929"/>
<dbReference type="PANTHER" id="PTHR47837:SF1">
    <property type="entry name" value="GTP PYROPHOSPHOKINASE YJBM"/>
    <property type="match status" value="1"/>
</dbReference>
<dbReference type="EMBL" id="FONL01000019">
    <property type="protein sequence ID" value="SFE78578.1"/>
    <property type="molecule type" value="Genomic_DNA"/>
</dbReference>
<evidence type="ECO:0000256" key="1">
    <source>
        <dbReference type="SAM" id="MobiDB-lite"/>
    </source>
</evidence>
<dbReference type="RefSeq" id="WP_093914121.1">
    <property type="nucleotide sequence ID" value="NZ_FONL01000019.1"/>
</dbReference>
<dbReference type="Gene3D" id="3.30.460.10">
    <property type="entry name" value="Beta Polymerase, domain 2"/>
    <property type="match status" value="1"/>
</dbReference>
<dbReference type="Proteomes" id="UP000198896">
    <property type="component" value="Unassembled WGS sequence"/>
</dbReference>
<keyword evidence="4" id="KW-1185">Reference proteome</keyword>
<evidence type="ECO:0000313" key="4">
    <source>
        <dbReference type="Proteomes" id="UP000198896"/>
    </source>
</evidence>
<accession>A0A1I2DDQ6</accession>
<proteinExistence type="predicted"/>
<sequence length="440" mass="51521">MEFFKQPKQPKWKIVEYSKNQIKKAGKIIKHLDSTSEQMEEATKIIDNWRAAHAFPLHVIYTHLRRMALINKRIVVAERLKRLDSIINKLKREKTMSLLTMQDLGGCRFIVPRIKDVYKYHFIYVQINFRTGEYYIGKVNRKRWKELKNYKGSGLLFQKKYKKHTEEFVQYFIACCKTAEETEKLEAQIVNSELLKDPLCLNLVKGGGGTSKHDSEERIIHIREYLLAHPEQYQAMLAKNKELYCSGPTPALKARNERIKATASQSKYREMSRKRIIRWKTEHPEEYAASRENNRIAMQSEESKQKRNASLQKWREAHPKEYAEYRRKQIEAAHSAEAKAKRSKSLKEWNRTHPEEVKRRAAKVGKSRQKAVNMLDLKTGEVLKSFNSQQEAAEWLVQQGLAKNTKCKGSISAVCLKKLIPGHGTRNQAHGYGWEFKEEK</sequence>
<feature type="domain" description="GIY-YIG" evidence="2">
    <location>
        <begin position="120"/>
        <end position="207"/>
    </location>
</feature>
<dbReference type="SUPFAM" id="SSF81301">
    <property type="entry name" value="Nucleotidyltransferase"/>
    <property type="match status" value="1"/>
</dbReference>
<dbReference type="Gene3D" id="1.10.10.10">
    <property type="entry name" value="Winged helix-like DNA-binding domain superfamily/Winged helix DNA-binding domain"/>
    <property type="match status" value="1"/>
</dbReference>
<dbReference type="InterPro" id="IPR052366">
    <property type="entry name" value="GTP_Pyrophosphokinase"/>
</dbReference>
<evidence type="ECO:0000259" key="2">
    <source>
        <dbReference type="SMART" id="SM00465"/>
    </source>
</evidence>
<dbReference type="InterPro" id="IPR000305">
    <property type="entry name" value="GIY-YIG_endonuc"/>
</dbReference>
<organism evidence="3 4">
    <name type="scientific">Succiniclasticum ruminis DSM 9236</name>
    <dbReference type="NCBI Taxonomy" id="1123323"/>
    <lineage>
        <taxon>Bacteria</taxon>
        <taxon>Bacillati</taxon>
        <taxon>Bacillota</taxon>
        <taxon>Negativicutes</taxon>
        <taxon>Acidaminococcales</taxon>
        <taxon>Acidaminococcaceae</taxon>
        <taxon>Succiniclasticum</taxon>
    </lineage>
</organism>
<gene>
    <name evidence="3" type="ORF">SAMN05216245_11929</name>
</gene>
<dbReference type="InterPro" id="IPR036388">
    <property type="entry name" value="WH-like_DNA-bd_sf"/>
</dbReference>
<reference evidence="3 4" key="1">
    <citation type="submission" date="2016-10" db="EMBL/GenBank/DDBJ databases">
        <authorList>
            <person name="de Groot N.N."/>
        </authorList>
    </citation>
    <scope>NUCLEOTIDE SEQUENCE [LARGE SCALE GENOMIC DNA]</scope>
    <source>
        <strain evidence="3 4">DSM 9236</strain>
    </source>
</reference>
<feature type="region of interest" description="Disordered" evidence="1">
    <location>
        <begin position="333"/>
        <end position="355"/>
    </location>
</feature>
<dbReference type="InterPro" id="IPR043519">
    <property type="entry name" value="NT_sf"/>
</dbReference>
<dbReference type="AlphaFoldDB" id="A0A1I2DDQ6"/>
<evidence type="ECO:0000313" key="3">
    <source>
        <dbReference type="EMBL" id="SFE78578.1"/>
    </source>
</evidence>
<feature type="region of interest" description="Disordered" evidence="1">
    <location>
        <begin position="288"/>
        <end position="315"/>
    </location>
</feature>
<name>A0A1I2DDQ6_9FIRM</name>